<dbReference type="InterPro" id="IPR036880">
    <property type="entry name" value="Kunitz_BPTI_sf"/>
</dbReference>
<dbReference type="SUPFAM" id="SSF57362">
    <property type="entry name" value="BPTI-like"/>
    <property type="match status" value="1"/>
</dbReference>
<dbReference type="GO" id="GO:0004867">
    <property type="term" value="F:serine-type endopeptidase inhibitor activity"/>
    <property type="evidence" value="ECO:0007669"/>
    <property type="project" value="InterPro"/>
</dbReference>
<dbReference type="OrthoDB" id="10515532at2759"/>
<accession>A0A4U5PHU1</accession>
<reference evidence="2 3" key="2">
    <citation type="journal article" date="2019" name="G3 (Bethesda)">
        <title>Hybrid Assembly of the Genome of the Entomopathogenic Nematode Steinernema carpocapsae Identifies the X-Chromosome.</title>
        <authorList>
            <person name="Serra L."/>
            <person name="Macchietto M."/>
            <person name="Macias-Munoz A."/>
            <person name="McGill C.J."/>
            <person name="Rodriguez I.M."/>
            <person name="Rodriguez B."/>
            <person name="Murad R."/>
            <person name="Mortazavi A."/>
        </authorList>
    </citation>
    <scope>NUCLEOTIDE SEQUENCE [LARGE SCALE GENOMIC DNA]</scope>
    <source>
        <strain evidence="2 3">ALL</strain>
    </source>
</reference>
<protein>
    <submittedName>
        <fullName evidence="2">Uncharacterized protein</fullName>
    </submittedName>
</protein>
<comment type="caution">
    <text evidence="2">The sequence shown here is derived from an EMBL/GenBank/DDBJ whole genome shotgun (WGS) entry which is preliminary data.</text>
</comment>
<gene>
    <name evidence="2" type="ORF">L596_010191</name>
</gene>
<evidence type="ECO:0000313" key="3">
    <source>
        <dbReference type="Proteomes" id="UP000298663"/>
    </source>
</evidence>
<feature type="chain" id="PRO_5020257121" evidence="1">
    <location>
        <begin position="21"/>
        <end position="123"/>
    </location>
</feature>
<reference evidence="2 3" key="1">
    <citation type="journal article" date="2015" name="Genome Biol.">
        <title>Comparative genomics of Steinernema reveals deeply conserved gene regulatory networks.</title>
        <authorList>
            <person name="Dillman A.R."/>
            <person name="Macchietto M."/>
            <person name="Porter C.F."/>
            <person name="Rogers A."/>
            <person name="Williams B."/>
            <person name="Antoshechkin I."/>
            <person name="Lee M.M."/>
            <person name="Goodwin Z."/>
            <person name="Lu X."/>
            <person name="Lewis E.E."/>
            <person name="Goodrich-Blair H."/>
            <person name="Stock S.P."/>
            <person name="Adams B.J."/>
            <person name="Sternberg P.W."/>
            <person name="Mortazavi A."/>
        </authorList>
    </citation>
    <scope>NUCLEOTIDE SEQUENCE [LARGE SCALE GENOMIC DNA]</scope>
    <source>
        <strain evidence="2 3">ALL</strain>
    </source>
</reference>
<sequence>MAVAVVFIGFCFISLNPTSGFLINEALENVFKTFGAQAAKEPIERFDFVVPSGSGFLFKRDPACLMQIPGTGLFRGYTLPFYTFDSNAGKCRLVLGVTVRQTAPNVFQSMKKCRAVCCLNRSC</sequence>
<name>A0A4U5PHU1_STECR</name>
<evidence type="ECO:0000256" key="1">
    <source>
        <dbReference type="SAM" id="SignalP"/>
    </source>
</evidence>
<organism evidence="2 3">
    <name type="scientific">Steinernema carpocapsae</name>
    <name type="common">Entomopathogenic nematode</name>
    <dbReference type="NCBI Taxonomy" id="34508"/>
    <lineage>
        <taxon>Eukaryota</taxon>
        <taxon>Metazoa</taxon>
        <taxon>Ecdysozoa</taxon>
        <taxon>Nematoda</taxon>
        <taxon>Chromadorea</taxon>
        <taxon>Rhabditida</taxon>
        <taxon>Tylenchina</taxon>
        <taxon>Panagrolaimomorpha</taxon>
        <taxon>Strongyloidoidea</taxon>
        <taxon>Steinernematidae</taxon>
        <taxon>Steinernema</taxon>
    </lineage>
</organism>
<evidence type="ECO:0000313" key="2">
    <source>
        <dbReference type="EMBL" id="TKR96128.1"/>
    </source>
</evidence>
<proteinExistence type="predicted"/>
<dbReference type="EMBL" id="AZBU02000002">
    <property type="protein sequence ID" value="TKR96128.1"/>
    <property type="molecule type" value="Genomic_DNA"/>
</dbReference>
<keyword evidence="3" id="KW-1185">Reference proteome</keyword>
<dbReference type="AlphaFoldDB" id="A0A4U5PHU1"/>
<keyword evidence="1" id="KW-0732">Signal</keyword>
<dbReference type="Proteomes" id="UP000298663">
    <property type="component" value="Unassembled WGS sequence"/>
</dbReference>
<feature type="signal peptide" evidence="1">
    <location>
        <begin position="1"/>
        <end position="20"/>
    </location>
</feature>